<feature type="region of interest" description="Disordered" evidence="1">
    <location>
        <begin position="1345"/>
        <end position="1442"/>
    </location>
</feature>
<feature type="compositionally biased region" description="Polar residues" evidence="1">
    <location>
        <begin position="1"/>
        <end position="13"/>
    </location>
</feature>
<dbReference type="VEuPathDB" id="FungiDB:TREMEDRAFT_63677"/>
<feature type="compositionally biased region" description="Polar residues" evidence="1">
    <location>
        <begin position="62"/>
        <end position="78"/>
    </location>
</feature>
<accession>A0A4Q1BG95</accession>
<feature type="region of interest" description="Disordered" evidence="1">
    <location>
        <begin position="1256"/>
        <end position="1279"/>
    </location>
</feature>
<feature type="region of interest" description="Disordered" evidence="1">
    <location>
        <begin position="2282"/>
        <end position="2316"/>
    </location>
</feature>
<feature type="region of interest" description="Disordered" evidence="1">
    <location>
        <begin position="161"/>
        <end position="181"/>
    </location>
</feature>
<feature type="compositionally biased region" description="Polar residues" evidence="1">
    <location>
        <begin position="1562"/>
        <end position="1581"/>
    </location>
</feature>
<feature type="compositionally biased region" description="Polar residues" evidence="1">
    <location>
        <begin position="1345"/>
        <end position="1355"/>
    </location>
</feature>
<feature type="compositionally biased region" description="Low complexity" evidence="1">
    <location>
        <begin position="1859"/>
        <end position="1870"/>
    </location>
</feature>
<feature type="compositionally biased region" description="Polar residues" evidence="1">
    <location>
        <begin position="1182"/>
        <end position="1194"/>
    </location>
</feature>
<feature type="compositionally biased region" description="Polar residues" evidence="1">
    <location>
        <begin position="1827"/>
        <end position="1853"/>
    </location>
</feature>
<feature type="compositionally biased region" description="Basic and acidic residues" evidence="1">
    <location>
        <begin position="2282"/>
        <end position="2298"/>
    </location>
</feature>
<feature type="region of interest" description="Disordered" evidence="1">
    <location>
        <begin position="473"/>
        <end position="547"/>
    </location>
</feature>
<feature type="region of interest" description="Disordered" evidence="1">
    <location>
        <begin position="603"/>
        <end position="630"/>
    </location>
</feature>
<feature type="compositionally biased region" description="Pro residues" evidence="1">
    <location>
        <begin position="233"/>
        <end position="243"/>
    </location>
</feature>
<feature type="region of interest" description="Disordered" evidence="1">
    <location>
        <begin position="1"/>
        <end position="113"/>
    </location>
</feature>
<keyword evidence="3" id="KW-1185">Reference proteome</keyword>
<comment type="caution">
    <text evidence="2">The sequence shown here is derived from an EMBL/GenBank/DDBJ whole genome shotgun (WGS) entry which is preliminary data.</text>
</comment>
<gene>
    <name evidence="2" type="ORF">M231_06406</name>
</gene>
<feature type="region of interest" description="Disordered" evidence="1">
    <location>
        <begin position="1004"/>
        <end position="1059"/>
    </location>
</feature>
<feature type="compositionally biased region" description="Polar residues" evidence="1">
    <location>
        <begin position="497"/>
        <end position="511"/>
    </location>
</feature>
<feature type="region of interest" description="Disordered" evidence="1">
    <location>
        <begin position="1734"/>
        <end position="1901"/>
    </location>
</feature>
<feature type="compositionally biased region" description="Basic residues" evidence="1">
    <location>
        <begin position="1797"/>
        <end position="1810"/>
    </location>
</feature>
<name>A0A4Q1BG95_TREME</name>
<evidence type="ECO:0000313" key="2">
    <source>
        <dbReference type="EMBL" id="RXK36321.1"/>
    </source>
</evidence>
<feature type="compositionally biased region" description="Basic and acidic residues" evidence="1">
    <location>
        <begin position="1883"/>
        <end position="1901"/>
    </location>
</feature>
<dbReference type="InParanoid" id="A0A4Q1BG95"/>
<proteinExistence type="predicted"/>
<evidence type="ECO:0000256" key="1">
    <source>
        <dbReference type="SAM" id="MobiDB-lite"/>
    </source>
</evidence>
<feature type="compositionally biased region" description="Basic and acidic residues" evidence="1">
    <location>
        <begin position="1544"/>
        <end position="1558"/>
    </location>
</feature>
<protein>
    <submittedName>
        <fullName evidence="2">Uncharacterized protein</fullName>
    </submittedName>
</protein>
<feature type="region of interest" description="Disordered" evidence="1">
    <location>
        <begin position="675"/>
        <end position="699"/>
    </location>
</feature>
<feature type="region of interest" description="Disordered" evidence="1">
    <location>
        <begin position="1182"/>
        <end position="1201"/>
    </location>
</feature>
<dbReference type="Proteomes" id="UP000289152">
    <property type="component" value="Unassembled WGS sequence"/>
</dbReference>
<sequence length="2316" mass="251838">MTPSIFSSDSHLLNSRHLAPPPPVQKTSGLKNSLRRIPSALFSRSPPKKQQKSKLGIYQDPDTASTGRSSKLQLTKTSAPRLGTAVLSTDTDFPTRDNDIPLSTSNTSKGGIFSTNHIPKGTATSVVNSTQVSKIVGMEVPEKTKTRTKTRKALADILGWGNHSNIQPSLPQRQASEKKPSKLIAKASLQKLPRATLGNQSSIQPVTKSIITEQPLSENSLRIAPVGKIVDSSPPPPPVPPKTMPLVLKKPASSSTRISSQPSQPIAVAQKQSSLTTEERTGRPSIGDDPFGRTSSGAEVIDKMPNREIATPSVKSITTERRASISSNKAMSARTNLSDDVSLQDTKRAIRNTLPVTAEVSESAQSSPQKERHVSAPLPSKATLIQLPIRTSSLGRVIPVARPITPQETSFPTSTAATLASMPTITSIHVDLPHSTEKIDETTVGEVPAPMALKTQPKVLKKEKTKSKIWGLLGGRNKKSSKEPEKTMPAPVEHIASHSTSSKAAFSNLSFNSQSQSSNRRPPPPALHVTHPSQDIKPSLPTSSTVRTTNTMTSVNSVESNQTITLKADTNSFASQLDAAFGDSPLTSNFPQDIWKSVGPTSSLTARAKTPTSDMGTFSTAEPKHAGSSGQRNIEALLAPRGMPKRKSLSGLFGSAVKSLGRKVVSPPVSPLQMKLAKEKRLPSPPISPSQRDGERQVGQEQMRLKTLAEEMDAVSPEVLRDSGGYKSRFAHFHGFHLDVSDGNLSSAAAATDQLLSFVSAFEASPMSNASEDGSRKPSLVQMTSFSSLRADANESPTPLRKIKSAMLTEKSSSSSPLRQHGNVSPLKLALHHVQAAKAKSGVFSPSDETLSINPFSKTIVGKKSTSTLKNSTSFISLKSKTNSTPFAVINTNVQKTEVTSTSLVKKGMKNIFAPPSPAPVSYTPSPLRKRADAEVVGMPGIYVASRVSFGSSTARVVERGRTVTPETIRARKLAQDQRLSRFQDAADVPSDLQAMFINLEGSDTPSPLAKKSIASSTNREEKKDRIMDLGLPIPPPNDRRVSRRPPQYRSPPLAPLPPLPTSFINSSTEPQKAVPKMVVTQLLPTPTSARTKREHGSVLVPLALNTGASPNFGEKDNRMSFDFTGEYNSLEQGEQRASFVDALRRVGSADLLLPMTIPQSSPMASVDQHGSETSASNCLHTETQTQTESQGHSAHSHGTENSVSLYLNMNRSIEDEDIFADARSDSGSSDGQYGTVRDRKQPFRGQLAFQQHASNMRVSPVSSPSSPHPSTTHTDLSLPTQQTFGEQSQIGRGHHNRGESVCSILTMSSIGAVIDSGIAGEYTNYFDKEFAQALQNHQKRLSVTSVDSTMSTESIPMRHQGTRHRRGPSTTSIDSVSARRPPGRRGHHRRQSSISSIDSLGDVEMYTTASLGPPVSMHNPKRGSYISKHRRSGSTASGESFDLNWTQNLSGSSGPGTGISINGGVGVGAVRGRTDWAARHRKTSSVESTNSIISVHRLVRPGLGERMFHLDGGVQLTSITGSPPEASHGIAESYPESPSPHKNPNDERHHGSQDVSRHISHQFSSQTQENHHGTTTQHSKNVGRIEETQVEDWDDSLFQPRSPDSIMIHTRRSPDSILRPVQPNRKAVNMVPKHRGGSGDSVFGRGPIDIASVPQDDTRGGMRNAGLHIHGRPISDISMSSTDEEVQDDTFINVNRYRRNVGEEECLEGEGEDSTLMTPIHDTHLTGRQLLMSSLSRPQPPRSRSGATRRRPLPPPLNTSGFDLSSLDTPGLTSPSASETSGRASLETSTSDHFSFHRIRPKGAGHNRQKSSAGIFPQPTIREEPSNMTLRPSTNSQPIRKISRNNLRTSPVPTRRISNQNLQSDSSLSTHLPRQSSRNTLRGKEEVKVREWDSSDKGSEMDLNIDEEMDTVSGWLKLQREVNEELRRNQNEWEDSEETKLALADFSVPQTFEDISEFLKKSNSVYKPLPIERPLAHRRKSSLSNSRTLVSPYGLTGMNYRFSSTLSPFKPISTNQTFEESNEQTFKTFESNVNLGLPKPPVDRPERKKGSLITKFERTHSATSATFQFSEDTINTRGPGGSAGPILGTIGWNQQIPKTAPATQSVFAQFTRALPPSPPPKVILTPTSPFNFQLPSFDAFGLQADLDNLTNKKEGHGGGRKRGVSQGQGQGEMEEKRNRVTSNARRQALGWGRRRNSDGPDKIVAVSQGVVRSLVKEKEDQIAALNISSNHVQSLVDLTSPGDKMVRKEKVWNQAQVKGDIEKHVEEKGIKSTKMKHMIGRDKENEIFGKKGGEGGKKMRKVKSMTRSKTQALRV</sequence>
<feature type="region of interest" description="Disordered" evidence="1">
    <location>
        <begin position="2151"/>
        <end position="2201"/>
    </location>
</feature>
<feature type="compositionally biased region" description="Polar residues" evidence="1">
    <location>
        <begin position="101"/>
        <end position="113"/>
    </location>
</feature>
<feature type="compositionally biased region" description="Polar residues" evidence="1">
    <location>
        <begin position="1871"/>
        <end position="1881"/>
    </location>
</feature>
<feature type="compositionally biased region" description="Polar residues" evidence="1">
    <location>
        <begin position="1759"/>
        <end position="1794"/>
    </location>
</feature>
<feature type="compositionally biased region" description="Polar residues" evidence="1">
    <location>
        <begin position="162"/>
        <end position="174"/>
    </location>
</feature>
<feature type="compositionally biased region" description="Basic residues" evidence="1">
    <location>
        <begin position="1382"/>
        <end position="1392"/>
    </location>
</feature>
<feature type="compositionally biased region" description="Polar residues" evidence="1">
    <location>
        <begin position="603"/>
        <end position="620"/>
    </location>
</feature>
<feature type="compositionally biased region" description="Low complexity" evidence="1">
    <location>
        <begin position="244"/>
        <end position="266"/>
    </location>
</feature>
<organism evidence="2 3">
    <name type="scientific">Tremella mesenterica</name>
    <name type="common">Jelly fungus</name>
    <dbReference type="NCBI Taxonomy" id="5217"/>
    <lineage>
        <taxon>Eukaryota</taxon>
        <taxon>Fungi</taxon>
        <taxon>Dikarya</taxon>
        <taxon>Basidiomycota</taxon>
        <taxon>Agaricomycotina</taxon>
        <taxon>Tremellomycetes</taxon>
        <taxon>Tremellales</taxon>
        <taxon>Tremellaceae</taxon>
        <taxon>Tremella</taxon>
    </lineage>
</organism>
<feature type="compositionally biased region" description="Pro residues" evidence="1">
    <location>
        <begin position="1049"/>
        <end position="1059"/>
    </location>
</feature>
<feature type="compositionally biased region" description="Low complexity" evidence="1">
    <location>
        <begin position="1259"/>
        <end position="1275"/>
    </location>
</feature>
<reference evidence="2 3" key="1">
    <citation type="submission" date="2016-06" db="EMBL/GenBank/DDBJ databases">
        <title>Evolution of pathogenesis and genome organization in the Tremellales.</title>
        <authorList>
            <person name="Cuomo C."/>
            <person name="Litvintseva A."/>
            <person name="Heitman J."/>
            <person name="Chen Y."/>
            <person name="Sun S."/>
            <person name="Springer D."/>
            <person name="Dromer F."/>
            <person name="Young S."/>
            <person name="Zeng Q."/>
            <person name="Chapman S."/>
            <person name="Gujja S."/>
            <person name="Saif S."/>
            <person name="Birren B."/>
        </authorList>
    </citation>
    <scope>NUCLEOTIDE SEQUENCE [LARGE SCALE GENOMIC DNA]</scope>
    <source>
        <strain evidence="2 3">ATCC 28783</strain>
    </source>
</reference>
<dbReference type="EMBL" id="SDIL01000101">
    <property type="protein sequence ID" value="RXK36321.1"/>
    <property type="molecule type" value="Genomic_DNA"/>
</dbReference>
<feature type="compositionally biased region" description="Low complexity" evidence="1">
    <location>
        <begin position="1734"/>
        <end position="1746"/>
    </location>
</feature>
<feature type="region of interest" description="Disordered" evidence="1">
    <location>
        <begin position="1516"/>
        <end position="1585"/>
    </location>
</feature>
<evidence type="ECO:0000313" key="3">
    <source>
        <dbReference type="Proteomes" id="UP000289152"/>
    </source>
</evidence>
<feature type="compositionally biased region" description="Basic and acidic residues" evidence="1">
    <location>
        <begin position="1019"/>
        <end position="1028"/>
    </location>
</feature>
<feature type="region of interest" description="Disordered" evidence="1">
    <location>
        <begin position="227"/>
        <end position="307"/>
    </location>
</feature>
<dbReference type="OrthoDB" id="2563277at2759"/>